<protein>
    <submittedName>
        <fullName evidence="2">Uncharacterized protein</fullName>
    </submittedName>
</protein>
<dbReference type="OrthoDB" id="985788at2759"/>
<dbReference type="AlphaFoldDB" id="A0A371HYN0"/>
<reference evidence="2" key="1">
    <citation type="submission" date="2018-05" db="EMBL/GenBank/DDBJ databases">
        <title>Draft genome of Mucuna pruriens seed.</title>
        <authorList>
            <person name="Nnadi N.E."/>
            <person name="Vos R."/>
            <person name="Hasami M.H."/>
            <person name="Devisetty U.K."/>
            <person name="Aguiy J.C."/>
        </authorList>
    </citation>
    <scope>NUCLEOTIDE SEQUENCE [LARGE SCALE GENOMIC DNA]</scope>
    <source>
        <strain evidence="2">JCA_2017</strain>
    </source>
</reference>
<organism evidence="2 3">
    <name type="scientific">Mucuna pruriens</name>
    <name type="common">Velvet bean</name>
    <name type="synonym">Dolichos pruriens</name>
    <dbReference type="NCBI Taxonomy" id="157652"/>
    <lineage>
        <taxon>Eukaryota</taxon>
        <taxon>Viridiplantae</taxon>
        <taxon>Streptophyta</taxon>
        <taxon>Embryophyta</taxon>
        <taxon>Tracheophyta</taxon>
        <taxon>Spermatophyta</taxon>
        <taxon>Magnoliopsida</taxon>
        <taxon>eudicotyledons</taxon>
        <taxon>Gunneridae</taxon>
        <taxon>Pentapetalae</taxon>
        <taxon>rosids</taxon>
        <taxon>fabids</taxon>
        <taxon>Fabales</taxon>
        <taxon>Fabaceae</taxon>
        <taxon>Papilionoideae</taxon>
        <taxon>50 kb inversion clade</taxon>
        <taxon>NPAAA clade</taxon>
        <taxon>indigoferoid/millettioid clade</taxon>
        <taxon>Phaseoleae</taxon>
        <taxon>Mucuna</taxon>
    </lineage>
</organism>
<keyword evidence="1" id="KW-1133">Transmembrane helix</keyword>
<feature type="transmembrane region" description="Helical" evidence="1">
    <location>
        <begin position="110"/>
        <end position="129"/>
    </location>
</feature>
<evidence type="ECO:0000256" key="1">
    <source>
        <dbReference type="SAM" id="Phobius"/>
    </source>
</evidence>
<name>A0A371HYN0_MUCPR</name>
<comment type="caution">
    <text evidence="2">The sequence shown here is derived from an EMBL/GenBank/DDBJ whole genome shotgun (WGS) entry which is preliminary data.</text>
</comment>
<evidence type="ECO:0000313" key="3">
    <source>
        <dbReference type="Proteomes" id="UP000257109"/>
    </source>
</evidence>
<proteinExistence type="predicted"/>
<keyword evidence="1" id="KW-0472">Membrane</keyword>
<accession>A0A371HYN0</accession>
<dbReference type="Proteomes" id="UP000257109">
    <property type="component" value="Unassembled WGS sequence"/>
</dbReference>
<sequence>MLNLSSRVFGCVAFVHSYNPQHGKLDPRAIKCGESYLEVEPVIESLPFPTQDLIEPLLVPTQDVQVQEVTKPTLVLEQVQLFEPEVSIPENPIEDVTYDMLIALRKGNKYVSSILFLNLYVLTISLYNIEVLLLPLM</sequence>
<dbReference type="EMBL" id="QJKJ01001379">
    <property type="protein sequence ID" value="RDY07907.1"/>
    <property type="molecule type" value="Genomic_DNA"/>
</dbReference>
<feature type="non-terminal residue" evidence="2">
    <location>
        <position position="1"/>
    </location>
</feature>
<keyword evidence="1" id="KW-0812">Transmembrane</keyword>
<keyword evidence="3" id="KW-1185">Reference proteome</keyword>
<evidence type="ECO:0000313" key="2">
    <source>
        <dbReference type="EMBL" id="RDY07907.1"/>
    </source>
</evidence>
<gene>
    <name evidence="2" type="ORF">CR513_07932</name>
</gene>